<dbReference type="PANTHER" id="PTHR30576">
    <property type="entry name" value="COLANIC BIOSYNTHESIS UDP-GLUCOSE LIPID CARRIER TRANSFERASE"/>
    <property type="match status" value="1"/>
</dbReference>
<dbReference type="InterPro" id="IPR003362">
    <property type="entry name" value="Bact_transf"/>
</dbReference>
<dbReference type="GO" id="GO:0089702">
    <property type="term" value="F:undecaprenyl-phosphate glucose phosphotransferase activity"/>
    <property type="evidence" value="ECO:0007669"/>
    <property type="project" value="UniProtKB-EC"/>
</dbReference>
<evidence type="ECO:0000256" key="5">
    <source>
        <dbReference type="ARBA" id="ARBA00022989"/>
    </source>
</evidence>
<dbReference type="EMBL" id="CP016094">
    <property type="protein sequence ID" value="AOS45549.1"/>
    <property type="molecule type" value="Genomic_DNA"/>
</dbReference>
<feature type="transmembrane region" description="Helical" evidence="7">
    <location>
        <begin position="107"/>
        <end position="130"/>
    </location>
</feature>
<comment type="similarity">
    <text evidence="2">Belongs to the bacterial sugar transferase family.</text>
</comment>
<evidence type="ECO:0000313" key="10">
    <source>
        <dbReference type="Proteomes" id="UP000095228"/>
    </source>
</evidence>
<accession>A0A1D8AXD3</accession>
<dbReference type="OrthoDB" id="9808602at2"/>
<gene>
    <name evidence="9" type="primary">wcaJ_1</name>
    <name evidence="9" type="ORF">Verru16b_02630</name>
</gene>
<dbReference type="STRING" id="1838286.Verru16b_02630"/>
<evidence type="ECO:0000313" key="9">
    <source>
        <dbReference type="EMBL" id="AOS45549.1"/>
    </source>
</evidence>
<dbReference type="NCBIfam" id="TIGR03025">
    <property type="entry name" value="EPS_sugtrans"/>
    <property type="match status" value="1"/>
</dbReference>
<sequence>MLANRHRGLVRIHGAALLLGVAVFFWLYAEFIMRYVPVVKLSREVNLLQYFLCVVIGLLAGAERIRGVESRLTRLGGAEAAGLATTQVGLMALAVFAMMFATQDRSISRLFLGSFLAWTWLGLFFLHGWLPRRLAGFLYGSGARIPTLFIGRAETLPMLDDWLKQRMHLGVLPAGFLTLDELATPARSSAAPFMGAVDKLPRVLAEKAIAQVILLEVPANPLIARQIVEQCQAQGCRLLVHHLVEEVLGHPVVSSDEGGHHFFTLHDEPLEDPLNRALKRLFDVLVALPVVVCLLPPLMLVVWVVQRFQSPGPLFHVRARSGEGRTEFPMLKFRSMELAPADPRAEGRQARLGDDRIYPFARFLRRHSLDEFPQFWNVLIGEMSVVGPRPVMPVLDEEFERQVRSYRSKHWVKPGITGLAQSEGYRGEIQTPEQLHERIRLDLYYIAHWSMWLDVQITLKTLRQVFLPPKSAY</sequence>
<keyword evidence="4 7" id="KW-0812">Transmembrane</keyword>
<dbReference type="AlphaFoldDB" id="A0A1D8AXD3"/>
<keyword evidence="10" id="KW-1185">Reference proteome</keyword>
<evidence type="ECO:0000259" key="8">
    <source>
        <dbReference type="Pfam" id="PF02397"/>
    </source>
</evidence>
<feature type="transmembrane region" description="Helical" evidence="7">
    <location>
        <begin position="47"/>
        <end position="65"/>
    </location>
</feature>
<evidence type="ECO:0000256" key="4">
    <source>
        <dbReference type="ARBA" id="ARBA00022692"/>
    </source>
</evidence>
<feature type="transmembrane region" description="Helical" evidence="7">
    <location>
        <begin position="77"/>
        <end position="101"/>
    </location>
</feature>
<feature type="transmembrane region" description="Helical" evidence="7">
    <location>
        <begin position="284"/>
        <end position="305"/>
    </location>
</feature>
<dbReference type="GO" id="GO:0016020">
    <property type="term" value="C:membrane"/>
    <property type="evidence" value="ECO:0007669"/>
    <property type="project" value="UniProtKB-SubCell"/>
</dbReference>
<dbReference type="Pfam" id="PF02397">
    <property type="entry name" value="Bac_transf"/>
    <property type="match status" value="1"/>
</dbReference>
<protein>
    <submittedName>
        <fullName evidence="9">UDP-glucose:undecaprenyl-phosphate glucose-1-phosphate transferase</fullName>
        <ecNumber evidence="9">2.7.8.31</ecNumber>
    </submittedName>
</protein>
<name>A0A1D8AXD3_9BACT</name>
<comment type="subcellular location">
    <subcellularLocation>
        <location evidence="1">Membrane</location>
        <topology evidence="1">Multi-pass membrane protein</topology>
    </subcellularLocation>
</comment>
<organism evidence="9 10">
    <name type="scientific">Lacunisphaera limnophila</name>
    <dbReference type="NCBI Taxonomy" id="1838286"/>
    <lineage>
        <taxon>Bacteria</taxon>
        <taxon>Pseudomonadati</taxon>
        <taxon>Verrucomicrobiota</taxon>
        <taxon>Opitutia</taxon>
        <taxon>Opitutales</taxon>
        <taxon>Opitutaceae</taxon>
        <taxon>Lacunisphaera</taxon>
    </lineage>
</organism>
<evidence type="ECO:0000256" key="6">
    <source>
        <dbReference type="ARBA" id="ARBA00023136"/>
    </source>
</evidence>
<dbReference type="Proteomes" id="UP000095228">
    <property type="component" value="Chromosome"/>
</dbReference>
<evidence type="ECO:0000256" key="2">
    <source>
        <dbReference type="ARBA" id="ARBA00006464"/>
    </source>
</evidence>
<dbReference type="EC" id="2.7.8.31" evidence="9"/>
<dbReference type="RefSeq" id="WP_069963744.1">
    <property type="nucleotide sequence ID" value="NZ_CP016094.1"/>
</dbReference>
<evidence type="ECO:0000256" key="3">
    <source>
        <dbReference type="ARBA" id="ARBA00022679"/>
    </source>
</evidence>
<keyword evidence="5 7" id="KW-1133">Transmembrane helix</keyword>
<evidence type="ECO:0000256" key="1">
    <source>
        <dbReference type="ARBA" id="ARBA00004141"/>
    </source>
</evidence>
<dbReference type="InterPro" id="IPR017475">
    <property type="entry name" value="EPS_sugar_tfrase"/>
</dbReference>
<keyword evidence="3 9" id="KW-0808">Transferase</keyword>
<reference evidence="9 10" key="1">
    <citation type="submission" date="2016-06" db="EMBL/GenBank/DDBJ databases">
        <title>Three novel species with peptidoglycan cell walls form the new genus Lacunisphaera gen. nov. in the family Opitutaceae of the verrucomicrobial subdivision 4.</title>
        <authorList>
            <person name="Rast P."/>
            <person name="Gloeckner I."/>
            <person name="Jogler M."/>
            <person name="Boedeker C."/>
            <person name="Jeske O."/>
            <person name="Wiegand S."/>
            <person name="Reinhardt R."/>
            <person name="Schumann P."/>
            <person name="Rohde M."/>
            <person name="Spring S."/>
            <person name="Gloeckner F.O."/>
            <person name="Jogler C."/>
        </authorList>
    </citation>
    <scope>NUCLEOTIDE SEQUENCE [LARGE SCALE GENOMIC DNA]</scope>
    <source>
        <strain evidence="9 10">IG16b</strain>
    </source>
</reference>
<evidence type="ECO:0000256" key="7">
    <source>
        <dbReference type="SAM" id="Phobius"/>
    </source>
</evidence>
<proteinExistence type="inferred from homology"/>
<keyword evidence="6 7" id="KW-0472">Membrane</keyword>
<feature type="domain" description="Bacterial sugar transferase" evidence="8">
    <location>
        <begin position="279"/>
        <end position="466"/>
    </location>
</feature>
<dbReference type="KEGG" id="obg:Verru16b_02630"/>
<dbReference type="PANTHER" id="PTHR30576:SF0">
    <property type="entry name" value="UNDECAPRENYL-PHOSPHATE N-ACETYLGALACTOSAMINYL 1-PHOSPHATE TRANSFERASE-RELATED"/>
    <property type="match status" value="1"/>
</dbReference>
<feature type="transmembrane region" description="Helical" evidence="7">
    <location>
        <begin position="12"/>
        <end position="35"/>
    </location>
</feature>